<dbReference type="GO" id="GO:0016740">
    <property type="term" value="F:transferase activity"/>
    <property type="evidence" value="ECO:0007669"/>
    <property type="project" value="UniProtKB-UniRule"/>
</dbReference>
<dbReference type="AlphaFoldDB" id="A0A7G9FPL4"/>
<comment type="cofactor">
    <cofactor evidence="11">
        <name>Mg(2+)</name>
        <dbReference type="ChEBI" id="CHEBI:18420"/>
    </cofactor>
    <cofactor evidence="11">
        <name>Mn(2+)</name>
        <dbReference type="ChEBI" id="CHEBI:29035"/>
    </cofactor>
    <text evidence="11">Magnesium. Can also use manganese.</text>
</comment>
<keyword evidence="12" id="KW-0472">Membrane</keyword>
<organism evidence="13 14">
    <name type="scientific">Wujia chipingensis</name>
    <dbReference type="NCBI Taxonomy" id="2763670"/>
    <lineage>
        <taxon>Bacteria</taxon>
        <taxon>Bacillati</taxon>
        <taxon>Bacillota</taxon>
        <taxon>Clostridia</taxon>
        <taxon>Lachnospirales</taxon>
        <taxon>Lachnospiraceae</taxon>
        <taxon>Wujia</taxon>
    </lineage>
</organism>
<feature type="transmembrane region" description="Helical" evidence="12">
    <location>
        <begin position="9"/>
        <end position="29"/>
    </location>
</feature>
<evidence type="ECO:0000313" key="13">
    <source>
        <dbReference type="EMBL" id="QNM00496.1"/>
    </source>
</evidence>
<keyword evidence="3 10" id="KW-0285">Flavoprotein</keyword>
<protein>
    <recommendedName>
        <fullName evidence="2 10">FAD:protein FMN transferase</fullName>
        <ecNumber evidence="1 10">2.7.1.180</ecNumber>
    </recommendedName>
    <alternativeName>
        <fullName evidence="8 10">Flavin transferase</fullName>
    </alternativeName>
</protein>
<dbReference type="GO" id="GO:0046872">
    <property type="term" value="F:metal ion binding"/>
    <property type="evidence" value="ECO:0007669"/>
    <property type="project" value="UniProtKB-UniRule"/>
</dbReference>
<evidence type="ECO:0000256" key="9">
    <source>
        <dbReference type="ARBA" id="ARBA00048540"/>
    </source>
</evidence>
<keyword evidence="12" id="KW-1133">Transmembrane helix</keyword>
<sequence>MQQGIGRKIVIAVGMLVVAGLLIVLYQWGNAREDTSKDRQLADGQTTYSFAMGTSVSVSLYGTQDTEYAKIEQAIKDLDEQEISWRQEGSALYKLNHTYTAGEAAEVSDTLYLALTQAYNICRGSEGALDITIRPLADLWNIESATEEDFRVPTDTEIKDALAKTGYEAVTIGESKDVTISKPDMVLDLGAVGKGFALDIAEQILKEDAVSGGTISVGGSILVYGAKKDGSSFRVGIRDPQGDAEDMIGYLEFASNSNTCVSTSGDYEKFIEKDGTRYHHILNRTTGYPAESGLASVTVVCQNGLYSDALSTACYVLGYEKSLPLLQKYKAEAVFIDKENQVTVTDGLKEQYHAAQAAQK</sequence>
<dbReference type="Gene3D" id="3.10.520.10">
    <property type="entry name" value="ApbE-like domains"/>
    <property type="match status" value="1"/>
</dbReference>
<feature type="binding site" evidence="11">
    <location>
        <position position="191"/>
    </location>
    <ligand>
        <name>Mg(2+)</name>
        <dbReference type="ChEBI" id="CHEBI:18420"/>
    </ligand>
</feature>
<dbReference type="SUPFAM" id="SSF143631">
    <property type="entry name" value="ApbE-like"/>
    <property type="match status" value="1"/>
</dbReference>
<keyword evidence="5 10" id="KW-0479">Metal-binding</keyword>
<evidence type="ECO:0000313" key="14">
    <source>
        <dbReference type="Proteomes" id="UP000515819"/>
    </source>
</evidence>
<keyword evidence="4 10" id="KW-0808">Transferase</keyword>
<dbReference type="PANTHER" id="PTHR30040:SF2">
    <property type="entry name" value="FAD:PROTEIN FMN TRANSFERASE"/>
    <property type="match status" value="1"/>
</dbReference>
<dbReference type="EMBL" id="CP060632">
    <property type="protein sequence ID" value="QNM00496.1"/>
    <property type="molecule type" value="Genomic_DNA"/>
</dbReference>
<evidence type="ECO:0000256" key="5">
    <source>
        <dbReference type="ARBA" id="ARBA00022723"/>
    </source>
</evidence>
<evidence type="ECO:0000256" key="2">
    <source>
        <dbReference type="ARBA" id="ARBA00016337"/>
    </source>
</evidence>
<dbReference type="RefSeq" id="WP_249321712.1">
    <property type="nucleotide sequence ID" value="NZ_CP060632.1"/>
</dbReference>
<proteinExistence type="inferred from homology"/>
<dbReference type="Pfam" id="PF02424">
    <property type="entry name" value="ApbE"/>
    <property type="match status" value="1"/>
</dbReference>
<dbReference type="Proteomes" id="UP000515819">
    <property type="component" value="Chromosome"/>
</dbReference>
<gene>
    <name evidence="13" type="ORF">H9Q76_04225</name>
</gene>
<feature type="binding site" evidence="11">
    <location>
        <position position="312"/>
    </location>
    <ligand>
        <name>Mg(2+)</name>
        <dbReference type="ChEBI" id="CHEBI:18420"/>
    </ligand>
</feature>
<evidence type="ECO:0000256" key="3">
    <source>
        <dbReference type="ARBA" id="ARBA00022630"/>
    </source>
</evidence>
<comment type="catalytic activity">
    <reaction evidence="9 10">
        <text>L-threonyl-[protein] + FAD = FMN-L-threonyl-[protein] + AMP + H(+)</text>
        <dbReference type="Rhea" id="RHEA:36847"/>
        <dbReference type="Rhea" id="RHEA-COMP:11060"/>
        <dbReference type="Rhea" id="RHEA-COMP:11061"/>
        <dbReference type="ChEBI" id="CHEBI:15378"/>
        <dbReference type="ChEBI" id="CHEBI:30013"/>
        <dbReference type="ChEBI" id="CHEBI:57692"/>
        <dbReference type="ChEBI" id="CHEBI:74257"/>
        <dbReference type="ChEBI" id="CHEBI:456215"/>
        <dbReference type="EC" id="2.7.1.180"/>
    </reaction>
</comment>
<accession>A0A7G9FPL4</accession>
<name>A0A7G9FPL4_9FIRM</name>
<keyword evidence="6 10" id="KW-0274">FAD</keyword>
<keyword evidence="12" id="KW-0812">Transmembrane</keyword>
<evidence type="ECO:0000256" key="10">
    <source>
        <dbReference type="PIRNR" id="PIRNR006268"/>
    </source>
</evidence>
<feature type="binding site" evidence="11">
    <location>
        <position position="308"/>
    </location>
    <ligand>
        <name>Mg(2+)</name>
        <dbReference type="ChEBI" id="CHEBI:18420"/>
    </ligand>
</feature>
<dbReference type="EC" id="2.7.1.180" evidence="1 10"/>
<dbReference type="PANTHER" id="PTHR30040">
    <property type="entry name" value="THIAMINE BIOSYNTHESIS LIPOPROTEIN APBE"/>
    <property type="match status" value="1"/>
</dbReference>
<reference evidence="13 14" key="1">
    <citation type="submission" date="2020-08" db="EMBL/GenBank/DDBJ databases">
        <authorList>
            <person name="Liu C."/>
            <person name="Sun Q."/>
        </authorList>
    </citation>
    <scope>NUCLEOTIDE SEQUENCE [LARGE SCALE GENOMIC DNA]</scope>
    <source>
        <strain evidence="13 14">NSJ-4</strain>
    </source>
</reference>
<dbReference type="PIRSF" id="PIRSF006268">
    <property type="entry name" value="ApbE"/>
    <property type="match status" value="1"/>
</dbReference>
<evidence type="ECO:0000256" key="1">
    <source>
        <dbReference type="ARBA" id="ARBA00011955"/>
    </source>
</evidence>
<evidence type="ECO:0000256" key="12">
    <source>
        <dbReference type="SAM" id="Phobius"/>
    </source>
</evidence>
<evidence type="ECO:0000256" key="6">
    <source>
        <dbReference type="ARBA" id="ARBA00022827"/>
    </source>
</evidence>
<evidence type="ECO:0000256" key="4">
    <source>
        <dbReference type="ARBA" id="ARBA00022679"/>
    </source>
</evidence>
<keyword evidence="7 10" id="KW-0460">Magnesium</keyword>
<evidence type="ECO:0000256" key="8">
    <source>
        <dbReference type="ARBA" id="ARBA00031306"/>
    </source>
</evidence>
<comment type="similarity">
    <text evidence="10">Belongs to the ApbE family.</text>
</comment>
<dbReference type="InterPro" id="IPR024932">
    <property type="entry name" value="ApbE"/>
</dbReference>
<dbReference type="InterPro" id="IPR003374">
    <property type="entry name" value="ApbE-like_sf"/>
</dbReference>
<dbReference type="KEGG" id="wcp:H9Q76_04225"/>
<keyword evidence="14" id="KW-1185">Reference proteome</keyword>
<evidence type="ECO:0000256" key="11">
    <source>
        <dbReference type="PIRSR" id="PIRSR006268-2"/>
    </source>
</evidence>
<evidence type="ECO:0000256" key="7">
    <source>
        <dbReference type="ARBA" id="ARBA00022842"/>
    </source>
</evidence>